<dbReference type="EMBL" id="LGIQ01000009">
    <property type="protein sequence ID" value="KNB70807.1"/>
    <property type="molecule type" value="Genomic_DNA"/>
</dbReference>
<accession>A0A0K9YQ71</accession>
<evidence type="ECO:0000313" key="3">
    <source>
        <dbReference type="EMBL" id="GED66989.1"/>
    </source>
</evidence>
<evidence type="ECO:0000313" key="4">
    <source>
        <dbReference type="EMBL" id="KNB70807.1"/>
    </source>
</evidence>
<organism evidence="4 5">
    <name type="scientific">Brevibacillus reuszeri</name>
    <dbReference type="NCBI Taxonomy" id="54915"/>
    <lineage>
        <taxon>Bacteria</taxon>
        <taxon>Bacillati</taxon>
        <taxon>Bacillota</taxon>
        <taxon>Bacilli</taxon>
        <taxon>Bacillales</taxon>
        <taxon>Paenibacillaceae</taxon>
        <taxon>Brevibacillus</taxon>
    </lineage>
</organism>
<dbReference type="STRING" id="54915.ADS79_18285"/>
<dbReference type="PIRSF" id="PIRSF001221">
    <property type="entry name" value="Amidase_fungi"/>
    <property type="match status" value="1"/>
</dbReference>
<reference evidence="3 6" key="3">
    <citation type="submission" date="2019-06" db="EMBL/GenBank/DDBJ databases">
        <title>Whole genome shotgun sequence of Brevibacillus reuszeri NBRC 15719.</title>
        <authorList>
            <person name="Hosoyama A."/>
            <person name="Uohara A."/>
            <person name="Ohji S."/>
            <person name="Ichikawa N."/>
        </authorList>
    </citation>
    <scope>NUCLEOTIDE SEQUENCE [LARGE SCALE GENOMIC DNA]</scope>
    <source>
        <strain evidence="3 6">NBRC 15719</strain>
    </source>
</reference>
<evidence type="ECO:0000313" key="5">
    <source>
        <dbReference type="Proteomes" id="UP000036834"/>
    </source>
</evidence>
<dbReference type="Pfam" id="PF01425">
    <property type="entry name" value="Amidase"/>
    <property type="match status" value="1"/>
</dbReference>
<keyword evidence="6" id="KW-1185">Reference proteome</keyword>
<keyword evidence="4" id="KW-0808">Transferase</keyword>
<dbReference type="Gene3D" id="3.90.1300.10">
    <property type="entry name" value="Amidase signature (AS) domain"/>
    <property type="match status" value="1"/>
</dbReference>
<dbReference type="AlphaFoldDB" id="A0A0K9YQ71"/>
<dbReference type="EMBL" id="BJON01000002">
    <property type="protein sequence ID" value="GED66989.1"/>
    <property type="molecule type" value="Genomic_DNA"/>
</dbReference>
<proteinExistence type="inferred from homology"/>
<dbReference type="PANTHER" id="PTHR11895:SF7">
    <property type="entry name" value="GLUTAMYL-TRNA(GLN) AMIDOTRANSFERASE SUBUNIT A, MITOCHONDRIAL"/>
    <property type="match status" value="1"/>
</dbReference>
<dbReference type="Proteomes" id="UP000036834">
    <property type="component" value="Unassembled WGS sequence"/>
</dbReference>
<gene>
    <name evidence="4" type="ORF">ADS79_18285</name>
    <name evidence="3" type="ORF">BRE01_06910</name>
</gene>
<sequence>MSLSNQLAYMSASELASRIRRRELSPVDVTDAFIERIEERNSSINALIYFGFEDARRAAKRAEQALVSGEEIGPLHGVPTAIKDLFDFKPGWVSTFGGIRALRQNVVDFACLYTERMEKAGAIIVGKTNSPLLGFRGTCDNYLFGPTRNPFELSKNSGGSSGGSAAAVADGLLPIAEGTDGGGSIRIPASWCGVYGYKASFGRVPHTGRPNAFGGTMPFLYEGPITRTVEDAAISMNVLSGYDSRDPFSLPEEIDFTKALTRSVKGWRIAYSSDFDIFPVDPKVKEVVARAVSAFAEAGAHVEEVRLGIKYSQRELSDLWSRMIMPGSVRMLDSMKAGGLDLLAEHRDDFPPQVLEWLEKASRLTAQDVIRDQEMRTHIYDAIQGVFEQYDLLITPTLACLPVDNATDGNTVGPTMINGEEVDPLIGWCMTYFMNFTGHPAASIPAGLTDNHLPVGMQIIGKRYADVDVLTASAVFERIRPWYQTYERCANRLVTS</sequence>
<dbReference type="InterPro" id="IPR036928">
    <property type="entry name" value="AS_sf"/>
</dbReference>
<comment type="similarity">
    <text evidence="1">Belongs to the amidase family.</text>
</comment>
<dbReference type="RefSeq" id="WP_049739827.1">
    <property type="nucleotide sequence ID" value="NZ_BJON01000002.1"/>
</dbReference>
<dbReference type="PATRIC" id="fig|54915.3.peg.2747"/>
<dbReference type="SUPFAM" id="SSF75304">
    <property type="entry name" value="Amidase signature (AS) enzymes"/>
    <property type="match status" value="1"/>
</dbReference>
<dbReference type="InterPro" id="IPR020556">
    <property type="entry name" value="Amidase_CS"/>
</dbReference>
<dbReference type="PANTHER" id="PTHR11895">
    <property type="entry name" value="TRANSAMIDASE"/>
    <property type="match status" value="1"/>
</dbReference>
<dbReference type="Proteomes" id="UP000319578">
    <property type="component" value="Unassembled WGS sequence"/>
</dbReference>
<dbReference type="InterPro" id="IPR023631">
    <property type="entry name" value="Amidase_dom"/>
</dbReference>
<reference evidence="4" key="2">
    <citation type="submission" date="2015-07" db="EMBL/GenBank/DDBJ databases">
        <title>MeaNS - Measles Nucleotide Surveillance Program.</title>
        <authorList>
            <person name="Tran T."/>
            <person name="Druce J."/>
        </authorList>
    </citation>
    <scope>NUCLEOTIDE SEQUENCE</scope>
    <source>
        <strain evidence="4">DSM 9887</strain>
    </source>
</reference>
<protein>
    <submittedName>
        <fullName evidence="3">Amidase</fullName>
    </submittedName>
    <submittedName>
        <fullName evidence="4">Glutamyl-tRNA amidotransferase</fullName>
    </submittedName>
</protein>
<dbReference type="GO" id="GO:0016740">
    <property type="term" value="F:transferase activity"/>
    <property type="evidence" value="ECO:0007669"/>
    <property type="project" value="UniProtKB-KW"/>
</dbReference>
<dbReference type="InterPro" id="IPR000120">
    <property type="entry name" value="Amidase"/>
</dbReference>
<feature type="domain" description="Amidase" evidence="2">
    <location>
        <begin position="28"/>
        <end position="470"/>
    </location>
</feature>
<reference evidence="5" key="1">
    <citation type="submission" date="2015-07" db="EMBL/GenBank/DDBJ databases">
        <title>Genome sequencing project for genomic taxonomy and phylogenomics of Bacillus-like bacteria.</title>
        <authorList>
            <person name="Liu B."/>
            <person name="Wang J."/>
            <person name="Zhu Y."/>
            <person name="Liu G."/>
            <person name="Chen Q."/>
            <person name="Chen Z."/>
            <person name="Lan J."/>
            <person name="Che J."/>
            <person name="Ge C."/>
            <person name="Shi H."/>
            <person name="Pan Z."/>
            <person name="Liu X."/>
        </authorList>
    </citation>
    <scope>NUCLEOTIDE SEQUENCE [LARGE SCALE GENOMIC DNA]</scope>
    <source>
        <strain evidence="5">DSM 9887</strain>
    </source>
</reference>
<evidence type="ECO:0000259" key="2">
    <source>
        <dbReference type="Pfam" id="PF01425"/>
    </source>
</evidence>
<evidence type="ECO:0000313" key="6">
    <source>
        <dbReference type="Proteomes" id="UP000319578"/>
    </source>
</evidence>
<evidence type="ECO:0000256" key="1">
    <source>
        <dbReference type="ARBA" id="ARBA00009199"/>
    </source>
</evidence>
<dbReference type="PROSITE" id="PS00571">
    <property type="entry name" value="AMIDASES"/>
    <property type="match status" value="1"/>
</dbReference>
<dbReference type="OrthoDB" id="9811471at2"/>
<comment type="caution">
    <text evidence="4">The sequence shown here is derived from an EMBL/GenBank/DDBJ whole genome shotgun (WGS) entry which is preliminary data.</text>
</comment>
<name>A0A0K9YQ71_9BACL</name>